<sequence>MTFKAFSSIILIAIAAARVASASLTKRVLCPSGHLTANAACCILFPISDDIQANLFDGGQCVEEVHESLRLTFHDANGFSPTFDETQVFHADDGIADILGAQEPFFLKFDDKLSAGDSIQFAGAIGLSNCPGAPGLEFLLGRPTGRASAASPRGLIPEPQDNITTILQQFAEVGFTPAEAIALIASHTIAAPHNVNESPAVRTPFDSTPGIFDTQIFIEMQSRGTLFPGATGNLLGESRLQTEFRAAMSKMATIGHNRAAMVDCSDVIPVPKPVTMDDIEQACATSAFPVLTADLGPATSALPV</sequence>
<evidence type="ECO:0000313" key="15">
    <source>
        <dbReference type="Proteomes" id="UP001219525"/>
    </source>
</evidence>
<dbReference type="InterPro" id="IPR024589">
    <property type="entry name" value="Ligninase_C"/>
</dbReference>
<keyword evidence="12" id="KW-0732">Signal</keyword>
<keyword evidence="9 12" id="KW-0479">Metal-binding</keyword>
<keyword evidence="9" id="KW-0408">Iron</keyword>
<keyword evidence="9" id="KW-0349">Heme</keyword>
<dbReference type="SUPFAM" id="SSF48113">
    <property type="entry name" value="Heme-dependent peroxidases"/>
    <property type="match status" value="1"/>
</dbReference>
<feature type="binding site" evidence="9">
    <location>
        <position position="206"/>
    </location>
    <ligand>
        <name>Ca(2+)</name>
        <dbReference type="ChEBI" id="CHEBI:29108"/>
        <label>2</label>
    </ligand>
</feature>
<dbReference type="PRINTS" id="PR00458">
    <property type="entry name" value="PEROXIDASE"/>
</dbReference>
<gene>
    <name evidence="14" type="ORF">GGX14DRAFT_549405</name>
</gene>
<feature type="binding site" evidence="9">
    <location>
        <position position="188"/>
    </location>
    <ligand>
        <name>Ca(2+)</name>
        <dbReference type="ChEBI" id="CHEBI:29108"/>
        <label>2</label>
    </ligand>
</feature>
<evidence type="ECO:0000256" key="10">
    <source>
        <dbReference type="PIRSR" id="PIRSR601621-3"/>
    </source>
</evidence>
<dbReference type="GO" id="GO:0046872">
    <property type="term" value="F:metal ion binding"/>
    <property type="evidence" value="ECO:0007669"/>
    <property type="project" value="UniProtKB-UniRule"/>
</dbReference>
<accession>A0AAD6VSS3</accession>
<organism evidence="14 15">
    <name type="scientific">Mycena pura</name>
    <dbReference type="NCBI Taxonomy" id="153505"/>
    <lineage>
        <taxon>Eukaryota</taxon>
        <taxon>Fungi</taxon>
        <taxon>Dikarya</taxon>
        <taxon>Basidiomycota</taxon>
        <taxon>Agaricomycotina</taxon>
        <taxon>Agaricomycetes</taxon>
        <taxon>Agaricomycetidae</taxon>
        <taxon>Agaricales</taxon>
        <taxon>Marasmiineae</taxon>
        <taxon>Mycenaceae</taxon>
        <taxon>Mycena</taxon>
    </lineage>
</organism>
<keyword evidence="4 9" id="KW-0106">Calcium</keyword>
<feature type="signal peptide" evidence="12">
    <location>
        <begin position="1"/>
        <end position="22"/>
    </location>
</feature>
<feature type="binding site" evidence="9">
    <location>
        <position position="213"/>
    </location>
    <ligand>
        <name>Ca(2+)</name>
        <dbReference type="ChEBI" id="CHEBI:29108"/>
        <label>2</label>
    </ligand>
</feature>
<feature type="disulfide bond" evidence="11">
    <location>
        <begin position="61"/>
        <end position="130"/>
    </location>
</feature>
<feature type="chain" id="PRO_5041774170" description="Peroxidase" evidence="12">
    <location>
        <begin position="23"/>
        <end position="304"/>
    </location>
</feature>
<comment type="caution">
    <text evidence="14">The sequence shown here is derived from an EMBL/GenBank/DDBJ whole genome shotgun (WGS) entry which is preliminary data.</text>
</comment>
<keyword evidence="7" id="KW-0376">Hydrogen peroxide</keyword>
<feature type="binding site" evidence="9">
    <location>
        <position position="75"/>
    </location>
    <ligand>
        <name>Ca(2+)</name>
        <dbReference type="ChEBI" id="CHEBI:29108"/>
        <label>1</label>
    </ligand>
</feature>
<dbReference type="Proteomes" id="UP001219525">
    <property type="component" value="Unassembled WGS sequence"/>
</dbReference>
<feature type="binding site" evidence="9">
    <location>
        <position position="208"/>
    </location>
    <ligand>
        <name>Ca(2+)</name>
        <dbReference type="ChEBI" id="CHEBI:29108"/>
        <label>2</label>
    </ligand>
</feature>
<dbReference type="AlphaFoldDB" id="A0AAD6VSS3"/>
<feature type="domain" description="Plant heme peroxidase family profile" evidence="13">
    <location>
        <begin position="113"/>
        <end position="268"/>
    </location>
</feature>
<evidence type="ECO:0000256" key="3">
    <source>
        <dbReference type="ARBA" id="ARBA00022525"/>
    </source>
</evidence>
<proteinExistence type="inferred from homology"/>
<keyword evidence="12 14" id="KW-0575">Peroxidase</keyword>
<dbReference type="EC" id="1.11.1.-" evidence="12"/>
<feature type="site" description="Transition state stabilizer" evidence="10">
    <location>
        <position position="70"/>
    </location>
</feature>
<dbReference type="GO" id="GO:0042744">
    <property type="term" value="P:hydrogen peroxide catabolic process"/>
    <property type="evidence" value="ECO:0007669"/>
    <property type="project" value="UniProtKB-KW"/>
</dbReference>
<comment type="cofactor">
    <cofactor evidence="9 12">
        <name>Ca(2+)</name>
        <dbReference type="ChEBI" id="CHEBI:29108"/>
    </cofactor>
    <text evidence="9 12">Binds 2 calcium ions per subunit.</text>
</comment>
<dbReference type="Pfam" id="PF11895">
    <property type="entry name" value="Peroxidase_ext"/>
    <property type="match status" value="1"/>
</dbReference>
<feature type="disulfide bond" evidence="11">
    <location>
        <begin position="41"/>
        <end position="264"/>
    </location>
</feature>
<dbReference type="PROSITE" id="PS00435">
    <property type="entry name" value="PEROXIDASE_1"/>
    <property type="match status" value="1"/>
</dbReference>
<keyword evidence="12" id="KW-0560">Oxidoreductase</keyword>
<dbReference type="GO" id="GO:0006979">
    <property type="term" value="P:response to oxidative stress"/>
    <property type="evidence" value="ECO:0007669"/>
    <property type="project" value="InterPro"/>
</dbReference>
<dbReference type="GO" id="GO:0005576">
    <property type="term" value="C:extracellular region"/>
    <property type="evidence" value="ECO:0007669"/>
    <property type="project" value="UniProtKB-SubCell"/>
</dbReference>
<dbReference type="GO" id="GO:0004601">
    <property type="term" value="F:peroxidase activity"/>
    <property type="evidence" value="ECO:0007669"/>
    <property type="project" value="UniProtKB-KW"/>
</dbReference>
<keyword evidence="6" id="KW-0325">Glycoprotein</keyword>
<dbReference type="InterPro" id="IPR002016">
    <property type="entry name" value="Haem_peroxidase"/>
</dbReference>
<evidence type="ECO:0000256" key="8">
    <source>
        <dbReference type="PIRSR" id="PIRSR601621-1"/>
    </source>
</evidence>
<dbReference type="Pfam" id="PF00141">
    <property type="entry name" value="peroxidase"/>
    <property type="match status" value="1"/>
</dbReference>
<dbReference type="InterPro" id="IPR019793">
    <property type="entry name" value="Peroxidases_heam-ligand_BS"/>
</dbReference>
<evidence type="ECO:0000259" key="13">
    <source>
        <dbReference type="PROSITE" id="PS50873"/>
    </source>
</evidence>
<evidence type="ECO:0000256" key="4">
    <source>
        <dbReference type="ARBA" id="ARBA00022837"/>
    </source>
</evidence>
<evidence type="ECO:0000313" key="14">
    <source>
        <dbReference type="EMBL" id="KAJ7220787.1"/>
    </source>
</evidence>
<dbReference type="Gene3D" id="1.10.420.10">
    <property type="entry name" value="Peroxidase, domain 2"/>
    <property type="match status" value="2"/>
</dbReference>
<feature type="active site" description="Proton acceptor" evidence="8">
    <location>
        <position position="74"/>
    </location>
</feature>
<evidence type="ECO:0000256" key="9">
    <source>
        <dbReference type="PIRSR" id="PIRSR601621-2"/>
    </source>
</evidence>
<dbReference type="EMBL" id="JARJCW010000009">
    <property type="protein sequence ID" value="KAJ7220787.1"/>
    <property type="molecule type" value="Genomic_DNA"/>
</dbReference>
<feature type="binding site" description="axial binding residue" evidence="9">
    <location>
        <position position="187"/>
    </location>
    <ligand>
        <name>heme b</name>
        <dbReference type="ChEBI" id="CHEBI:60344"/>
    </ligand>
    <ligandPart>
        <name>Fe</name>
        <dbReference type="ChEBI" id="CHEBI:18248"/>
    </ligandPart>
</feature>
<keyword evidence="15" id="KW-1185">Reference proteome</keyword>
<dbReference type="PRINTS" id="PR00462">
    <property type="entry name" value="LIGNINASE"/>
</dbReference>
<name>A0AAD6VSS3_9AGAR</name>
<protein>
    <recommendedName>
        <fullName evidence="12">Peroxidase</fullName>
        <ecNumber evidence="12">1.11.1.-</ecNumber>
    </recommendedName>
</protein>
<keyword evidence="5 11" id="KW-1015">Disulfide bond</keyword>
<keyword evidence="3" id="KW-0964">Secreted</keyword>
<dbReference type="PROSITE" id="PS50873">
    <property type="entry name" value="PEROXIDASE_4"/>
    <property type="match status" value="1"/>
</dbReference>
<evidence type="ECO:0000256" key="7">
    <source>
        <dbReference type="ARBA" id="ARBA00023324"/>
    </source>
</evidence>
<dbReference type="Gene3D" id="1.10.520.10">
    <property type="match status" value="2"/>
</dbReference>
<dbReference type="GO" id="GO:0020037">
    <property type="term" value="F:heme binding"/>
    <property type="evidence" value="ECO:0007669"/>
    <property type="project" value="UniProtKB-UniRule"/>
</dbReference>
<dbReference type="InterPro" id="IPR001621">
    <property type="entry name" value="Ligninase"/>
</dbReference>
<feature type="disulfide bond" evidence="11">
    <location>
        <begin position="30"/>
        <end position="42"/>
    </location>
</feature>
<evidence type="ECO:0000256" key="1">
    <source>
        <dbReference type="ARBA" id="ARBA00004613"/>
    </source>
</evidence>
<comment type="similarity">
    <text evidence="2 12">Belongs to the peroxidase family. Ligninase subfamily.</text>
</comment>
<evidence type="ECO:0000256" key="12">
    <source>
        <dbReference type="RuleBase" id="RU363051"/>
    </source>
</evidence>
<comment type="subcellular location">
    <subcellularLocation>
        <location evidence="1">Secreted</location>
    </subcellularLocation>
</comment>
<reference evidence="14" key="1">
    <citation type="submission" date="2023-03" db="EMBL/GenBank/DDBJ databases">
        <title>Massive genome expansion in bonnet fungi (Mycena s.s.) driven by repeated elements and novel gene families across ecological guilds.</title>
        <authorList>
            <consortium name="Lawrence Berkeley National Laboratory"/>
            <person name="Harder C.B."/>
            <person name="Miyauchi S."/>
            <person name="Viragh M."/>
            <person name="Kuo A."/>
            <person name="Thoen E."/>
            <person name="Andreopoulos B."/>
            <person name="Lu D."/>
            <person name="Skrede I."/>
            <person name="Drula E."/>
            <person name="Henrissat B."/>
            <person name="Morin E."/>
            <person name="Kohler A."/>
            <person name="Barry K."/>
            <person name="LaButti K."/>
            <person name="Morin E."/>
            <person name="Salamov A."/>
            <person name="Lipzen A."/>
            <person name="Mereny Z."/>
            <person name="Hegedus B."/>
            <person name="Baldrian P."/>
            <person name="Stursova M."/>
            <person name="Weitz H."/>
            <person name="Taylor A."/>
            <person name="Grigoriev I.V."/>
            <person name="Nagy L.G."/>
            <person name="Martin F."/>
            <person name="Kauserud H."/>
        </authorList>
    </citation>
    <scope>NUCLEOTIDE SEQUENCE</scope>
    <source>
        <strain evidence="14">9144</strain>
    </source>
</reference>
<evidence type="ECO:0000256" key="6">
    <source>
        <dbReference type="ARBA" id="ARBA00023180"/>
    </source>
</evidence>
<evidence type="ECO:0000256" key="2">
    <source>
        <dbReference type="ARBA" id="ARBA00006089"/>
    </source>
</evidence>
<evidence type="ECO:0000256" key="11">
    <source>
        <dbReference type="PIRSR" id="PIRSR601621-4"/>
    </source>
</evidence>
<evidence type="ECO:0000256" key="5">
    <source>
        <dbReference type="ARBA" id="ARBA00023157"/>
    </source>
</evidence>
<comment type="cofactor">
    <cofactor evidence="9">
        <name>heme b</name>
        <dbReference type="ChEBI" id="CHEBI:60344"/>
    </cofactor>
    <text evidence="9">Binds 1 heme b (iron(II)-protoporphyrin IX) group per subunit.</text>
</comment>
<dbReference type="InterPro" id="IPR010255">
    <property type="entry name" value="Haem_peroxidase_sf"/>
</dbReference>